<organism evidence="2 3">
    <name type="scientific">Musa balbisiana</name>
    <name type="common">Banana</name>
    <dbReference type="NCBI Taxonomy" id="52838"/>
    <lineage>
        <taxon>Eukaryota</taxon>
        <taxon>Viridiplantae</taxon>
        <taxon>Streptophyta</taxon>
        <taxon>Embryophyta</taxon>
        <taxon>Tracheophyta</taxon>
        <taxon>Spermatophyta</taxon>
        <taxon>Magnoliopsida</taxon>
        <taxon>Liliopsida</taxon>
        <taxon>Zingiberales</taxon>
        <taxon>Musaceae</taxon>
        <taxon>Musa</taxon>
    </lineage>
</organism>
<sequence length="159" mass="18019">MEPEDLQTCVEGMKTIDRVIESKEFSKFEWVADLMALSASLIIDNRERHDDDSTSLERYCRDLVLTIWHFHGGCQVGRVVDDEKKVLGVDALRVIDGSTFIFSPGTNSQATVMKLGRRRTFSPQLILNLPGPVHGRFSSGFNWNVISVGTRELRYKTRG</sequence>
<dbReference type="InterPro" id="IPR036188">
    <property type="entry name" value="FAD/NAD-bd_sf"/>
</dbReference>
<dbReference type="InterPro" id="IPR007867">
    <property type="entry name" value="GMC_OxRtase_C"/>
</dbReference>
<feature type="domain" description="Glucose-methanol-choline oxidoreductase C-terminal" evidence="1">
    <location>
        <begin position="2"/>
        <end position="116"/>
    </location>
</feature>
<accession>A0A4S8JW50</accession>
<gene>
    <name evidence="2" type="ORF">C4D60_Mb05t14550</name>
</gene>
<dbReference type="STRING" id="52838.A0A4S8JW50"/>
<protein>
    <recommendedName>
        <fullName evidence="1">Glucose-methanol-choline oxidoreductase C-terminal domain-containing protein</fullName>
    </recommendedName>
</protein>
<name>A0A4S8JW50_MUSBA</name>
<dbReference type="SUPFAM" id="SSF51905">
    <property type="entry name" value="FAD/NAD(P)-binding domain"/>
    <property type="match status" value="1"/>
</dbReference>
<proteinExistence type="predicted"/>
<dbReference type="Gene3D" id="3.50.50.60">
    <property type="entry name" value="FAD/NAD(P)-binding domain"/>
    <property type="match status" value="1"/>
</dbReference>
<dbReference type="Gene3D" id="3.30.410.40">
    <property type="match status" value="1"/>
</dbReference>
<dbReference type="PANTHER" id="PTHR45968:SF3">
    <property type="entry name" value="OS04G0573100 PROTEIN"/>
    <property type="match status" value="1"/>
</dbReference>
<reference evidence="2 3" key="1">
    <citation type="journal article" date="2019" name="Nat. Plants">
        <title>Genome sequencing of Musa balbisiana reveals subgenome evolution and function divergence in polyploid bananas.</title>
        <authorList>
            <person name="Yao X."/>
        </authorList>
    </citation>
    <scope>NUCLEOTIDE SEQUENCE [LARGE SCALE GENOMIC DNA]</scope>
    <source>
        <strain evidence="3">cv. DH-PKW</strain>
        <tissue evidence="2">Leaves</tissue>
    </source>
</reference>
<dbReference type="InterPro" id="IPR051871">
    <property type="entry name" value="GMC_Oxidoreductase-Related"/>
</dbReference>
<dbReference type="PANTHER" id="PTHR45968">
    <property type="entry name" value="OSJNBA0019K04.7 PROTEIN"/>
    <property type="match status" value="1"/>
</dbReference>
<evidence type="ECO:0000313" key="2">
    <source>
        <dbReference type="EMBL" id="THU66476.1"/>
    </source>
</evidence>
<dbReference type="Proteomes" id="UP000317650">
    <property type="component" value="Chromosome 5"/>
</dbReference>
<evidence type="ECO:0000259" key="1">
    <source>
        <dbReference type="Pfam" id="PF05199"/>
    </source>
</evidence>
<dbReference type="AlphaFoldDB" id="A0A4S8JW50"/>
<dbReference type="EMBL" id="PYDT01000003">
    <property type="protein sequence ID" value="THU66476.1"/>
    <property type="molecule type" value="Genomic_DNA"/>
</dbReference>
<evidence type="ECO:0000313" key="3">
    <source>
        <dbReference type="Proteomes" id="UP000317650"/>
    </source>
</evidence>
<comment type="caution">
    <text evidence="2">The sequence shown here is derived from an EMBL/GenBank/DDBJ whole genome shotgun (WGS) entry which is preliminary data.</text>
</comment>
<dbReference type="Pfam" id="PF05199">
    <property type="entry name" value="GMC_oxred_C"/>
    <property type="match status" value="1"/>
</dbReference>
<keyword evidence="3" id="KW-1185">Reference proteome</keyword>
<dbReference type="SUPFAM" id="SSF54373">
    <property type="entry name" value="FAD-linked reductases, C-terminal domain"/>
    <property type="match status" value="1"/>
</dbReference>
<dbReference type="GO" id="GO:0016614">
    <property type="term" value="F:oxidoreductase activity, acting on CH-OH group of donors"/>
    <property type="evidence" value="ECO:0007669"/>
    <property type="project" value="InterPro"/>
</dbReference>